<reference evidence="1" key="1">
    <citation type="journal article" date="2021" name="Proc. Natl. Acad. Sci. U.S.A.">
        <title>A Catalog of Tens of Thousands of Viruses from Human Metagenomes Reveals Hidden Associations with Chronic Diseases.</title>
        <authorList>
            <person name="Tisza M.J."/>
            <person name="Buck C.B."/>
        </authorList>
    </citation>
    <scope>NUCLEOTIDE SEQUENCE</scope>
    <source>
        <strain evidence="1">CtqfO1</strain>
    </source>
</reference>
<organism evidence="1">
    <name type="scientific">Myoviridae sp. ctqfO1</name>
    <dbReference type="NCBI Taxonomy" id="2827710"/>
    <lineage>
        <taxon>Viruses</taxon>
        <taxon>Duplodnaviria</taxon>
        <taxon>Heunggongvirae</taxon>
        <taxon>Uroviricota</taxon>
        <taxon>Caudoviricetes</taxon>
    </lineage>
</organism>
<sequence length="91" mass="10732">MKGAVFMTYEDLMKERHDANRAGIKAYETWQKNVVDCLCLETGFNNKEIMNDAFERAYEICFYMSHDGLVDADYVYDVVEEFIEFYKKVTA</sequence>
<evidence type="ECO:0000313" key="1">
    <source>
        <dbReference type="EMBL" id="DAF57568.1"/>
    </source>
</evidence>
<proteinExistence type="predicted"/>
<accession>A0A8S5T379</accession>
<dbReference type="EMBL" id="BK032734">
    <property type="protein sequence ID" value="DAF57568.1"/>
    <property type="molecule type" value="Genomic_DNA"/>
</dbReference>
<protein>
    <submittedName>
        <fullName evidence="1">Uncharacterized protein</fullName>
    </submittedName>
</protein>
<name>A0A8S5T379_9CAUD</name>